<gene>
    <name evidence="2" type="ORF">ONZ51_g605</name>
</gene>
<dbReference type="InterPro" id="IPR001680">
    <property type="entry name" value="WD40_rpt"/>
</dbReference>
<proteinExistence type="predicted"/>
<feature type="region of interest" description="Disordered" evidence="1">
    <location>
        <begin position="828"/>
        <end position="850"/>
    </location>
</feature>
<keyword evidence="3" id="KW-1185">Reference proteome</keyword>
<dbReference type="InterPro" id="IPR015943">
    <property type="entry name" value="WD40/YVTN_repeat-like_dom_sf"/>
</dbReference>
<evidence type="ECO:0000313" key="2">
    <source>
        <dbReference type="EMBL" id="KAJ8501440.1"/>
    </source>
</evidence>
<feature type="compositionally biased region" description="Basic and acidic residues" evidence="1">
    <location>
        <begin position="11"/>
        <end position="20"/>
    </location>
</feature>
<organism evidence="2 3">
    <name type="scientific">Trametes cubensis</name>
    <dbReference type="NCBI Taxonomy" id="1111947"/>
    <lineage>
        <taxon>Eukaryota</taxon>
        <taxon>Fungi</taxon>
        <taxon>Dikarya</taxon>
        <taxon>Basidiomycota</taxon>
        <taxon>Agaricomycotina</taxon>
        <taxon>Agaricomycetes</taxon>
        <taxon>Polyporales</taxon>
        <taxon>Polyporaceae</taxon>
        <taxon>Trametes</taxon>
    </lineage>
</organism>
<evidence type="ECO:0000313" key="3">
    <source>
        <dbReference type="Proteomes" id="UP001215151"/>
    </source>
</evidence>
<feature type="region of interest" description="Disordered" evidence="1">
    <location>
        <begin position="170"/>
        <end position="195"/>
    </location>
</feature>
<dbReference type="Proteomes" id="UP001215151">
    <property type="component" value="Unassembled WGS sequence"/>
</dbReference>
<dbReference type="EMBL" id="JAPEVG010000007">
    <property type="protein sequence ID" value="KAJ8501440.1"/>
    <property type="molecule type" value="Genomic_DNA"/>
</dbReference>
<dbReference type="AlphaFoldDB" id="A0AAD7U5D7"/>
<accession>A0AAD7U5D7</accession>
<protein>
    <submittedName>
        <fullName evidence="2">Uncharacterized protein</fullName>
    </submittedName>
</protein>
<feature type="compositionally biased region" description="Polar residues" evidence="1">
    <location>
        <begin position="60"/>
        <end position="71"/>
    </location>
</feature>
<dbReference type="InterPro" id="IPR036322">
    <property type="entry name" value="WD40_repeat_dom_sf"/>
</dbReference>
<feature type="region of interest" description="Disordered" evidence="1">
    <location>
        <begin position="1"/>
        <end position="105"/>
    </location>
</feature>
<dbReference type="SMART" id="SM00320">
    <property type="entry name" value="WD40"/>
    <property type="match status" value="2"/>
</dbReference>
<dbReference type="SUPFAM" id="SSF50978">
    <property type="entry name" value="WD40 repeat-like"/>
    <property type="match status" value="1"/>
</dbReference>
<dbReference type="PANTHER" id="PTHR47232:SF1">
    <property type="entry name" value="TRANSDUCIN FAMILY PROTEIN _ WD-40 REPEAT FAMILY PROTEIN"/>
    <property type="match status" value="1"/>
</dbReference>
<feature type="compositionally biased region" description="Low complexity" evidence="1">
    <location>
        <begin position="77"/>
        <end position="88"/>
    </location>
</feature>
<reference evidence="2" key="1">
    <citation type="submission" date="2022-11" db="EMBL/GenBank/DDBJ databases">
        <title>Genome Sequence of Cubamyces cubensis.</title>
        <authorList>
            <person name="Buettner E."/>
        </authorList>
    </citation>
    <scope>NUCLEOTIDE SEQUENCE</scope>
    <source>
        <strain evidence="2">MPL-01</strain>
    </source>
</reference>
<dbReference type="Gene3D" id="2.130.10.10">
    <property type="entry name" value="YVTN repeat-like/Quinoprotein amine dehydrogenase"/>
    <property type="match status" value="1"/>
</dbReference>
<evidence type="ECO:0000256" key="1">
    <source>
        <dbReference type="SAM" id="MobiDB-lite"/>
    </source>
</evidence>
<feature type="region of interest" description="Disordered" evidence="1">
    <location>
        <begin position="369"/>
        <end position="407"/>
    </location>
</feature>
<sequence>MPYSEDAQPNENRHARKGDARIPAIRSSRSVLGSQHRGYSRGRARGINQSSGRDRGPFGQSGNHSWQQRAHSPQDPGSSQSFRRSGQSNPYWRAPKAQRVQYGGVQSDNGWEGYKLHKARFAAAGDPGPSKHADTCEPEPLLATKALIPLEGVDFEATAPGPIRQDLAQSIAPQREDRLIAPELPRPRSPRPPWPYDPQHPSLSISLARRFFPSHLPDVAAIPGSSTVASQPSQVDATSQDTVASPPHISNAMALSADGPAHRAVGHGAAANSNEPEDVTIDLPHNDYNPEAEIIDMLEDPGTTLDVERDVVIDKPYNKAVRWGCWSVLSSPPKIRSGTLVLSLSAPNSESSRETPEPLLASREYSVLDVSHSPPSPSIAQSVSLRDVSNVDADEEESRTTGRHNQARVVQLRKDTHDKPRRLLALPDSRGQLSVTMRGSLDLLEGPHSRHVLELMASPPTEASRQAVDDACILSSFEAPVVVLGHARNSKQLSLVRLEGRRGKVMGTFDRPAQSEKNGGISAVCVMMQPGMFATGGYDHAVHLWSLPSNGPPTPSGPLAIKHTSVVQSLLAIRDTSRKLVTASADCSVNLFDLPSERVVNCLKLSNSVYQVHPGPSEFCTLLEYSEVAHRELQFEVRDYRLVPIAPVVRFGYRSSKVHGRYVRGAVENHLFASGGGEKDGCVRLWDLRKPSEILQTSLAILPGIAMDRGRRKEEVDRAYEIQARAAVRGAAQYGAVGLGLAAIGHYTWPSFKRQTLPFKAFLVTIVSVFGLCIHAENALQSHELEQRIRENSIRREARLDLARRGLVATETEIAKWKEAHFASKQAEAQAASTAAEQPATAAPASASGQ</sequence>
<dbReference type="PANTHER" id="PTHR47232">
    <property type="entry name" value="TRANSDUCIN FAMILY PROTEIN / WD-40 REPEAT FAMILY PROTEIN"/>
    <property type="match status" value="1"/>
</dbReference>
<name>A0AAD7U5D7_9APHY</name>
<comment type="caution">
    <text evidence="2">The sequence shown here is derived from an EMBL/GenBank/DDBJ whole genome shotgun (WGS) entry which is preliminary data.</text>
</comment>